<sequence length="52" mass="5728">MVYRGTVGAEQMRVDAGALDLRLVSRDEMLEVAIQNAKDPQGLKEGIVKVKQ</sequence>
<keyword evidence="2" id="KW-1185">Reference proteome</keyword>
<gene>
    <name evidence="1" type="ORF">TrRE_jg7798</name>
</gene>
<reference evidence="1" key="1">
    <citation type="submission" date="2022-07" db="EMBL/GenBank/DDBJ databases">
        <title>Genome analysis of Parmales, a sister group of diatoms, reveals the evolutionary specialization of diatoms from phago-mixotrophs to photoautotrophs.</title>
        <authorList>
            <person name="Ban H."/>
            <person name="Sato S."/>
            <person name="Yoshikawa S."/>
            <person name="Kazumasa Y."/>
            <person name="Nakamura Y."/>
            <person name="Ichinomiya M."/>
            <person name="Saitoh K."/>
            <person name="Sato N."/>
            <person name="Blanc-Mathieu R."/>
            <person name="Endo H."/>
            <person name="Kuwata A."/>
            <person name="Ogata H."/>
        </authorList>
    </citation>
    <scope>NUCLEOTIDE SEQUENCE</scope>
</reference>
<evidence type="ECO:0000313" key="2">
    <source>
        <dbReference type="Proteomes" id="UP001165082"/>
    </source>
</evidence>
<evidence type="ECO:0000313" key="1">
    <source>
        <dbReference type="EMBL" id="GMH58632.1"/>
    </source>
</evidence>
<proteinExistence type="predicted"/>
<dbReference type="AlphaFoldDB" id="A0A9W6ZQH9"/>
<organism evidence="1 2">
    <name type="scientific">Triparma retinervis</name>
    <dbReference type="NCBI Taxonomy" id="2557542"/>
    <lineage>
        <taxon>Eukaryota</taxon>
        <taxon>Sar</taxon>
        <taxon>Stramenopiles</taxon>
        <taxon>Ochrophyta</taxon>
        <taxon>Bolidophyceae</taxon>
        <taxon>Parmales</taxon>
        <taxon>Triparmaceae</taxon>
        <taxon>Triparma</taxon>
    </lineage>
</organism>
<protein>
    <submittedName>
        <fullName evidence="1">Uncharacterized protein</fullName>
    </submittedName>
</protein>
<dbReference type="Proteomes" id="UP001165082">
    <property type="component" value="Unassembled WGS sequence"/>
</dbReference>
<comment type="caution">
    <text evidence="1">The sequence shown here is derived from an EMBL/GenBank/DDBJ whole genome shotgun (WGS) entry which is preliminary data.</text>
</comment>
<feature type="non-terminal residue" evidence="1">
    <location>
        <position position="52"/>
    </location>
</feature>
<name>A0A9W6ZQH9_9STRA</name>
<accession>A0A9W6ZQH9</accession>
<dbReference type="EMBL" id="BRXZ01000964">
    <property type="protein sequence ID" value="GMH58632.1"/>
    <property type="molecule type" value="Genomic_DNA"/>
</dbReference>